<sequence>MKDYEKRECVSIKWSHPEDSSRYFSVGVSKYDRGFGWSARASDGENYFWKRGHYYDTDKRAAYFALTSVLDFIGKPTDRLGKCMRLAAWSSREKYNIRQLELFEQT</sequence>
<gene>
    <name evidence="1" type="ORF">KSW82_00210</name>
</gene>
<dbReference type="EMBL" id="JAHOEI010000001">
    <property type="protein sequence ID" value="MBV3386174.1"/>
    <property type="molecule type" value="Genomic_DNA"/>
</dbReference>
<dbReference type="Proteomes" id="UP001196765">
    <property type="component" value="Unassembled WGS sequence"/>
</dbReference>
<accession>A0AAW4N3Z2</accession>
<evidence type="ECO:0000313" key="2">
    <source>
        <dbReference type="Proteomes" id="UP001196765"/>
    </source>
</evidence>
<evidence type="ECO:0000313" key="1">
    <source>
        <dbReference type="EMBL" id="MBV3386174.1"/>
    </source>
</evidence>
<name>A0AAW4N3Z2_9BACT</name>
<proteinExistence type="predicted"/>
<organism evidence="1 2">
    <name type="scientific">Segatella copri</name>
    <dbReference type="NCBI Taxonomy" id="165179"/>
    <lineage>
        <taxon>Bacteria</taxon>
        <taxon>Pseudomonadati</taxon>
        <taxon>Bacteroidota</taxon>
        <taxon>Bacteroidia</taxon>
        <taxon>Bacteroidales</taxon>
        <taxon>Prevotellaceae</taxon>
        <taxon>Segatella</taxon>
    </lineage>
</organism>
<reference evidence="1" key="1">
    <citation type="submission" date="2021-06" db="EMBL/GenBank/DDBJ databases">
        <title>Collection of gut derived symbiotic bacterial strains cultured from healthy donors.</title>
        <authorList>
            <person name="Lin H."/>
            <person name="Littmann E."/>
            <person name="Pamer E.G."/>
        </authorList>
    </citation>
    <scope>NUCLEOTIDE SEQUENCE</scope>
    <source>
        <strain evidence="1">MSK.21.74</strain>
    </source>
</reference>
<dbReference type="RefSeq" id="WP_203038872.1">
    <property type="nucleotide sequence ID" value="NZ_JAHOEI010000001.1"/>
</dbReference>
<protein>
    <submittedName>
        <fullName evidence="1">Uncharacterized protein</fullName>
    </submittedName>
</protein>
<dbReference type="AlphaFoldDB" id="A0AAW4N3Z2"/>
<comment type="caution">
    <text evidence="1">The sequence shown here is derived from an EMBL/GenBank/DDBJ whole genome shotgun (WGS) entry which is preliminary data.</text>
</comment>